<feature type="region of interest" description="Disordered" evidence="1">
    <location>
        <begin position="30"/>
        <end position="58"/>
    </location>
</feature>
<evidence type="ECO:0000313" key="3">
    <source>
        <dbReference type="Proteomes" id="UP001055108"/>
    </source>
</evidence>
<sequence>MLGRIWEGTKVTVALLAMIAAALISANKLDHGRRDAARPGDVARQATDPAVTGSVGPR</sequence>
<evidence type="ECO:0000256" key="1">
    <source>
        <dbReference type="SAM" id="MobiDB-lite"/>
    </source>
</evidence>
<protein>
    <submittedName>
        <fullName evidence="2">Uncharacterized protein</fullName>
    </submittedName>
</protein>
<evidence type="ECO:0000313" key="2">
    <source>
        <dbReference type="EMBL" id="GJD81777.1"/>
    </source>
</evidence>
<name>A0AA37HTC8_9HYPH</name>
<keyword evidence="3" id="KW-1185">Reference proteome</keyword>
<comment type="caution">
    <text evidence="2">The sequence shown here is derived from an EMBL/GenBank/DDBJ whole genome shotgun (WGS) entry which is preliminary data.</text>
</comment>
<organism evidence="2 3">
    <name type="scientific">Methylobacterium gregans</name>
    <dbReference type="NCBI Taxonomy" id="374424"/>
    <lineage>
        <taxon>Bacteria</taxon>
        <taxon>Pseudomonadati</taxon>
        <taxon>Pseudomonadota</taxon>
        <taxon>Alphaproteobacteria</taxon>
        <taxon>Hyphomicrobiales</taxon>
        <taxon>Methylobacteriaceae</taxon>
        <taxon>Methylobacterium</taxon>
    </lineage>
</organism>
<reference evidence="2" key="2">
    <citation type="submission" date="2021-08" db="EMBL/GenBank/DDBJ databases">
        <authorList>
            <person name="Tani A."/>
            <person name="Ola A."/>
            <person name="Ogura Y."/>
            <person name="Katsura K."/>
            <person name="Hayashi T."/>
        </authorList>
    </citation>
    <scope>NUCLEOTIDE SEQUENCE</scope>
    <source>
        <strain evidence="2">NBRC 103626</strain>
    </source>
</reference>
<proteinExistence type="predicted"/>
<gene>
    <name evidence="2" type="ORF">NBEOAGPD_5031</name>
</gene>
<accession>A0AA37HTC8</accession>
<dbReference type="EMBL" id="BPQM01000161">
    <property type="protein sequence ID" value="GJD81777.1"/>
    <property type="molecule type" value="Genomic_DNA"/>
</dbReference>
<reference evidence="2" key="1">
    <citation type="journal article" date="2016" name="Front. Microbiol.">
        <title>Genome Sequence of the Piezophilic, Mesophilic Sulfate-Reducing Bacterium Desulfovibrio indicus J2T.</title>
        <authorList>
            <person name="Cao J."/>
            <person name="Maignien L."/>
            <person name="Shao Z."/>
            <person name="Alain K."/>
            <person name="Jebbar M."/>
        </authorList>
    </citation>
    <scope>NUCLEOTIDE SEQUENCE</scope>
    <source>
        <strain evidence="2">NBRC 103626</strain>
    </source>
</reference>
<dbReference type="Proteomes" id="UP001055108">
    <property type="component" value="Unassembled WGS sequence"/>
</dbReference>
<dbReference type="AlphaFoldDB" id="A0AA37HTC8"/>